<dbReference type="GO" id="GO:0003677">
    <property type="term" value="F:DNA binding"/>
    <property type="evidence" value="ECO:0007669"/>
    <property type="project" value="UniProtKB-UniRule"/>
</dbReference>
<organism evidence="5 6">
    <name type="scientific">Modicella reniformis</name>
    <dbReference type="NCBI Taxonomy" id="1440133"/>
    <lineage>
        <taxon>Eukaryota</taxon>
        <taxon>Fungi</taxon>
        <taxon>Fungi incertae sedis</taxon>
        <taxon>Mucoromycota</taxon>
        <taxon>Mortierellomycotina</taxon>
        <taxon>Mortierellomycetes</taxon>
        <taxon>Mortierellales</taxon>
        <taxon>Mortierellaceae</taxon>
        <taxon>Modicella</taxon>
    </lineage>
</organism>
<feature type="domain" description="HMG box" evidence="4">
    <location>
        <begin position="268"/>
        <end position="333"/>
    </location>
</feature>
<dbReference type="CDD" id="cd01389">
    <property type="entry name" value="HMG-box_ROX1-like"/>
    <property type="match status" value="1"/>
</dbReference>
<dbReference type="InterPro" id="IPR050342">
    <property type="entry name" value="HMGB"/>
</dbReference>
<comment type="caution">
    <text evidence="5">The sequence shown here is derived from an EMBL/GenBank/DDBJ whole genome shotgun (WGS) entry which is preliminary data.</text>
</comment>
<keyword evidence="6" id="KW-1185">Reference proteome</keyword>
<feature type="DNA-binding region" description="HMG box" evidence="2">
    <location>
        <begin position="268"/>
        <end position="333"/>
    </location>
</feature>
<feature type="compositionally biased region" description="Polar residues" evidence="3">
    <location>
        <begin position="187"/>
        <end position="201"/>
    </location>
</feature>
<dbReference type="SMART" id="SM00398">
    <property type="entry name" value="HMG"/>
    <property type="match status" value="2"/>
</dbReference>
<gene>
    <name evidence="5" type="ORF">BGZ65_004509</name>
</gene>
<evidence type="ECO:0000256" key="1">
    <source>
        <dbReference type="ARBA" id="ARBA00023125"/>
    </source>
</evidence>
<dbReference type="InterPro" id="IPR036910">
    <property type="entry name" value="HMG_box_dom_sf"/>
</dbReference>
<proteinExistence type="predicted"/>
<evidence type="ECO:0000313" key="5">
    <source>
        <dbReference type="EMBL" id="KAF9980927.1"/>
    </source>
</evidence>
<dbReference type="Proteomes" id="UP000749646">
    <property type="component" value="Unassembled WGS sequence"/>
</dbReference>
<feature type="domain" description="HMG box" evidence="4">
    <location>
        <begin position="1"/>
        <end position="48"/>
    </location>
</feature>
<feature type="compositionally biased region" description="Low complexity" evidence="3">
    <location>
        <begin position="202"/>
        <end position="238"/>
    </location>
</feature>
<evidence type="ECO:0000313" key="6">
    <source>
        <dbReference type="Proteomes" id="UP000749646"/>
    </source>
</evidence>
<protein>
    <recommendedName>
        <fullName evidence="4">HMG box domain-containing protein</fullName>
    </recommendedName>
</protein>
<dbReference type="AlphaFoldDB" id="A0A9P6M8W0"/>
<feature type="domain" description="HMG box" evidence="4">
    <location>
        <begin position="93"/>
        <end position="161"/>
    </location>
</feature>
<dbReference type="PROSITE" id="PS50118">
    <property type="entry name" value="HMG_BOX_2"/>
    <property type="match status" value="3"/>
</dbReference>
<dbReference type="GO" id="GO:0005634">
    <property type="term" value="C:nucleus"/>
    <property type="evidence" value="ECO:0007669"/>
    <property type="project" value="UniProtKB-UniRule"/>
</dbReference>
<evidence type="ECO:0000256" key="3">
    <source>
        <dbReference type="SAM" id="MobiDB-lite"/>
    </source>
</evidence>
<accession>A0A9P6M8W0</accession>
<feature type="region of interest" description="Disordered" evidence="3">
    <location>
        <begin position="171"/>
        <end position="274"/>
    </location>
</feature>
<dbReference type="Pfam" id="PF00505">
    <property type="entry name" value="HMG_box"/>
    <property type="match status" value="3"/>
</dbReference>
<dbReference type="PANTHER" id="PTHR48112:SF22">
    <property type="entry name" value="MITOCHONDRIAL TRANSCRIPTION FACTOR A, ISOFORM B"/>
    <property type="match status" value="1"/>
</dbReference>
<dbReference type="OrthoDB" id="1919336at2759"/>
<name>A0A9P6M8W0_9FUNG</name>
<sequence>MYPSNKTAALSKRLGDEWRDMNPDRKQYYTAQAKIIKDNFQATHPDYVYTRRSSKKRALADVESGSSKKFKGSDSYGGGGGYVSSAGLDPKRPRRPMNSYLIFNREMRQKLLHENANLTVSEISRAIGTRWANMTPELKREYTEKAAMIKADFMKKNPDYVYSRRSKAEIAASGAARRRGGVPPANLPSSNKAGNGRNAAQSSSTTPGNNNSTIINNNGGSSTSSSGSNNNNNSRSNGVGPSASLTDGPNEVKDVKRGKKRTKDPDAPKHPIPGFLFFRSGERNRIRQMNPNQAIPTVAAKMWNEMTPEQRAPWLQKAAQDKLRYAEEMQAYTTKKGKASKGRS</sequence>
<dbReference type="InterPro" id="IPR009071">
    <property type="entry name" value="HMG_box_dom"/>
</dbReference>
<feature type="DNA-binding region" description="HMG box" evidence="2">
    <location>
        <begin position="1"/>
        <end position="48"/>
    </location>
</feature>
<reference evidence="5" key="1">
    <citation type="journal article" date="2020" name="Fungal Divers.">
        <title>Resolving the Mortierellaceae phylogeny through synthesis of multi-gene phylogenetics and phylogenomics.</title>
        <authorList>
            <person name="Vandepol N."/>
            <person name="Liber J."/>
            <person name="Desiro A."/>
            <person name="Na H."/>
            <person name="Kennedy M."/>
            <person name="Barry K."/>
            <person name="Grigoriev I.V."/>
            <person name="Miller A.N."/>
            <person name="O'Donnell K."/>
            <person name="Stajich J.E."/>
            <person name="Bonito G."/>
        </authorList>
    </citation>
    <scope>NUCLEOTIDE SEQUENCE</scope>
    <source>
        <strain evidence="5">MES-2147</strain>
    </source>
</reference>
<dbReference type="PANTHER" id="PTHR48112">
    <property type="entry name" value="HIGH MOBILITY GROUP PROTEIN DSP1"/>
    <property type="match status" value="1"/>
</dbReference>
<keyword evidence="2" id="KW-0539">Nucleus</keyword>
<feature type="DNA-binding region" description="HMG box" evidence="2">
    <location>
        <begin position="93"/>
        <end position="161"/>
    </location>
</feature>
<dbReference type="Gene3D" id="1.10.30.10">
    <property type="entry name" value="High mobility group box domain"/>
    <property type="match status" value="3"/>
</dbReference>
<dbReference type="SUPFAM" id="SSF47095">
    <property type="entry name" value="HMG-box"/>
    <property type="match status" value="3"/>
</dbReference>
<evidence type="ECO:0000256" key="2">
    <source>
        <dbReference type="PROSITE-ProRule" id="PRU00267"/>
    </source>
</evidence>
<evidence type="ECO:0000259" key="4">
    <source>
        <dbReference type="PROSITE" id="PS50118"/>
    </source>
</evidence>
<dbReference type="EMBL" id="JAAAHW010003767">
    <property type="protein sequence ID" value="KAF9980927.1"/>
    <property type="molecule type" value="Genomic_DNA"/>
</dbReference>
<keyword evidence="1 2" id="KW-0238">DNA-binding</keyword>